<sequence length="52" mass="6223">FIQENDLDTQSRFFVYFDDDGNNEIDYDEFRTAMDSIVASLKQHEDQYELPP</sequence>
<dbReference type="Proteomes" id="UP000265618">
    <property type="component" value="Unassembled WGS sequence"/>
</dbReference>
<name>A0A391NSY0_9EUKA</name>
<gene>
    <name evidence="3" type="ORF">KIPB_011650</name>
</gene>
<feature type="non-terminal residue" evidence="3">
    <location>
        <position position="52"/>
    </location>
</feature>
<organism evidence="3 4">
    <name type="scientific">Kipferlia bialata</name>
    <dbReference type="NCBI Taxonomy" id="797122"/>
    <lineage>
        <taxon>Eukaryota</taxon>
        <taxon>Metamonada</taxon>
        <taxon>Carpediemonas-like organisms</taxon>
        <taxon>Kipferlia</taxon>
    </lineage>
</organism>
<reference evidence="3 4" key="1">
    <citation type="journal article" date="2018" name="PLoS ONE">
        <title>The draft genome of Kipferlia bialata reveals reductive genome evolution in fornicate parasites.</title>
        <authorList>
            <person name="Tanifuji G."/>
            <person name="Takabayashi S."/>
            <person name="Kume K."/>
            <person name="Takagi M."/>
            <person name="Nakayama T."/>
            <person name="Kamikawa R."/>
            <person name="Inagaki Y."/>
            <person name="Hashimoto T."/>
        </authorList>
    </citation>
    <scope>NUCLEOTIDE SEQUENCE [LARGE SCALE GENOMIC DNA]</scope>
    <source>
        <strain evidence="3">NY0173</strain>
    </source>
</reference>
<dbReference type="Gene3D" id="1.10.238.10">
    <property type="entry name" value="EF-hand"/>
    <property type="match status" value="1"/>
</dbReference>
<evidence type="ECO:0000313" key="4">
    <source>
        <dbReference type="Proteomes" id="UP000265618"/>
    </source>
</evidence>
<dbReference type="EMBL" id="BDIP01004825">
    <property type="protein sequence ID" value="GCA63740.1"/>
    <property type="molecule type" value="Genomic_DNA"/>
</dbReference>
<dbReference type="PROSITE" id="PS00018">
    <property type="entry name" value="EF_HAND_1"/>
    <property type="match status" value="1"/>
</dbReference>
<evidence type="ECO:0000256" key="1">
    <source>
        <dbReference type="ARBA" id="ARBA00022837"/>
    </source>
</evidence>
<evidence type="ECO:0000313" key="3">
    <source>
        <dbReference type="EMBL" id="GCA63740.1"/>
    </source>
</evidence>
<feature type="domain" description="EF-hand" evidence="2">
    <location>
        <begin position="5"/>
        <end position="40"/>
    </location>
</feature>
<protein>
    <recommendedName>
        <fullName evidence="2">EF-hand domain-containing protein</fullName>
    </recommendedName>
</protein>
<keyword evidence="1" id="KW-0106">Calcium</keyword>
<proteinExistence type="predicted"/>
<dbReference type="InterPro" id="IPR018247">
    <property type="entry name" value="EF_Hand_1_Ca_BS"/>
</dbReference>
<dbReference type="InterPro" id="IPR011992">
    <property type="entry name" value="EF-hand-dom_pair"/>
</dbReference>
<dbReference type="GO" id="GO:0005509">
    <property type="term" value="F:calcium ion binding"/>
    <property type="evidence" value="ECO:0007669"/>
    <property type="project" value="InterPro"/>
</dbReference>
<accession>A0A391NSY0</accession>
<comment type="caution">
    <text evidence="3">The sequence shown here is derived from an EMBL/GenBank/DDBJ whole genome shotgun (WGS) entry which is preliminary data.</text>
</comment>
<dbReference type="PROSITE" id="PS50222">
    <property type="entry name" value="EF_HAND_2"/>
    <property type="match status" value="1"/>
</dbReference>
<keyword evidence="4" id="KW-1185">Reference proteome</keyword>
<dbReference type="SUPFAM" id="SSF47473">
    <property type="entry name" value="EF-hand"/>
    <property type="match status" value="1"/>
</dbReference>
<dbReference type="AlphaFoldDB" id="A0A391NSY0"/>
<dbReference type="InterPro" id="IPR002048">
    <property type="entry name" value="EF_hand_dom"/>
</dbReference>
<evidence type="ECO:0000259" key="2">
    <source>
        <dbReference type="PROSITE" id="PS50222"/>
    </source>
</evidence>